<protein>
    <submittedName>
        <fullName evidence="1">Uncharacterized protein</fullName>
    </submittedName>
</protein>
<sequence length="188" mass="21264">MELIPELVCSQFSATRDLKKLDDNDILLDKLAALVRHKLKEQEQQPRGERLTIEQILNSAGIHGVIIGTQALAEIRACIYHSLGLGISVPGTLKKTLQGFIFDHDVFRPSEVRFYFPGDLEAEIYNNLTELGYALKTQVGEEEPVWRPKGMQRSTVAKKLADRARIGSKEYLAYLSYTPPRKDTITKH</sequence>
<proteinExistence type="predicted"/>
<evidence type="ECO:0000313" key="2">
    <source>
        <dbReference type="Proteomes" id="UP001215231"/>
    </source>
</evidence>
<gene>
    <name evidence="1" type="ORF">H3N35_08720</name>
</gene>
<dbReference type="Proteomes" id="UP001215231">
    <property type="component" value="Chromosome"/>
</dbReference>
<name>A0ABY7VJ29_9GAMM</name>
<reference evidence="1 2" key="1">
    <citation type="journal article" date="2022" name="Mar. Drugs">
        <title>Bioassay-Guided Fractionation Leads to the Detection of Cholic Acid Generated by the Rare Thalassomonas sp.</title>
        <authorList>
            <person name="Pheiffer F."/>
            <person name="Schneider Y.K."/>
            <person name="Hansen E.H."/>
            <person name="Andersen J.H."/>
            <person name="Isaksson J."/>
            <person name="Busche T."/>
            <person name="R C."/>
            <person name="Kalinowski J."/>
            <person name="Zyl L.V."/>
            <person name="Trindade M."/>
        </authorList>
    </citation>
    <scope>NUCLEOTIDE SEQUENCE [LARGE SCALE GENOMIC DNA]</scope>
    <source>
        <strain evidence="1 2">A5K-61T</strain>
    </source>
</reference>
<keyword evidence="2" id="KW-1185">Reference proteome</keyword>
<accession>A0ABY7VJ29</accession>
<organism evidence="1 2">
    <name type="scientific">Thalassomonas haliotis</name>
    <dbReference type="NCBI Taxonomy" id="485448"/>
    <lineage>
        <taxon>Bacteria</taxon>
        <taxon>Pseudomonadati</taxon>
        <taxon>Pseudomonadota</taxon>
        <taxon>Gammaproteobacteria</taxon>
        <taxon>Alteromonadales</taxon>
        <taxon>Colwelliaceae</taxon>
        <taxon>Thalassomonas</taxon>
    </lineage>
</organism>
<dbReference type="RefSeq" id="WP_274053883.1">
    <property type="nucleotide sequence ID" value="NZ_CP059693.1"/>
</dbReference>
<dbReference type="EMBL" id="CP059693">
    <property type="protein sequence ID" value="WDE13500.1"/>
    <property type="molecule type" value="Genomic_DNA"/>
</dbReference>
<evidence type="ECO:0000313" key="1">
    <source>
        <dbReference type="EMBL" id="WDE13500.1"/>
    </source>
</evidence>